<sequence length="315" mass="36878">MVFEQELHLDFIKLLYPFTWLSYAQINQLWKNASGSKTKMPSGLLKKLESEGIIKRKIAEGRKRGAQYHIRQEKIKQFFSGTTRDVLNNILPAFFRDAFPVKSPSHTINFHNEALKNVLVSFYSPYFDSLVLPRIKTDTKDIIIPDAILCKGDFFSYLEYDNLTEERAALLSKIPRYLYVAKQQPNKKHKLIIVFTDETTIVKGFQRKRKSPPFHRMENFVSAVKKIKALNGLPLVGEISKQENFELYLFTYREAIQYLESLFKGKSFPDYFHREFTMAFGDNFKNLQKQSESLNSQNIESLNQKKSQASKYFFE</sequence>
<proteinExistence type="predicted"/>
<dbReference type="AlphaFoldDB" id="A0A387BFH6"/>
<protein>
    <submittedName>
        <fullName evidence="1">Uncharacterized protein</fullName>
    </submittedName>
</protein>
<evidence type="ECO:0000313" key="2">
    <source>
        <dbReference type="Proteomes" id="UP000269374"/>
    </source>
</evidence>
<keyword evidence="2" id="KW-1185">Reference proteome</keyword>
<dbReference type="Proteomes" id="UP000269374">
    <property type="component" value="Chromosome"/>
</dbReference>
<dbReference type="KEGG" id="lact:D7I46_01455"/>
<name>A0A387BFH6_9LACT</name>
<reference evidence="1 2" key="1">
    <citation type="submission" date="2018-09" db="EMBL/GenBank/DDBJ databases">
        <title>Genome sequencing of strain 1JSPR-7.</title>
        <authorList>
            <person name="Heo J."/>
            <person name="Kim S.-J."/>
            <person name="Kwon S.-W."/>
        </authorList>
    </citation>
    <scope>NUCLEOTIDE SEQUENCE [LARGE SCALE GENOMIC DNA]</scope>
    <source>
        <strain evidence="1 2">1JSPR-7</strain>
    </source>
</reference>
<accession>A0A387BFH6</accession>
<dbReference type="RefSeq" id="WP_120771254.1">
    <property type="nucleotide sequence ID" value="NZ_CP032627.1"/>
</dbReference>
<gene>
    <name evidence="1" type="ORF">D7I46_01455</name>
</gene>
<evidence type="ECO:0000313" key="1">
    <source>
        <dbReference type="EMBL" id="AYF99865.1"/>
    </source>
</evidence>
<dbReference type="EMBL" id="CP032627">
    <property type="protein sequence ID" value="AYF99865.1"/>
    <property type="molecule type" value="Genomic_DNA"/>
</dbReference>
<organism evidence="1 2">
    <name type="scientific">Lactococcus allomyrinae</name>
    <dbReference type="NCBI Taxonomy" id="2419773"/>
    <lineage>
        <taxon>Bacteria</taxon>
        <taxon>Bacillati</taxon>
        <taxon>Bacillota</taxon>
        <taxon>Bacilli</taxon>
        <taxon>Lactobacillales</taxon>
        <taxon>Streptococcaceae</taxon>
        <taxon>Lactococcus</taxon>
    </lineage>
</organism>